<dbReference type="PANTHER" id="PTHR34700:SF4">
    <property type="entry name" value="PHAGE-LIKE ELEMENT PBSX PROTEIN XKDP"/>
    <property type="match status" value="1"/>
</dbReference>
<dbReference type="InterPro" id="IPR023346">
    <property type="entry name" value="Lysozyme-like_dom_sf"/>
</dbReference>
<comment type="similarity">
    <text evidence="1">Belongs to the transglycosylase family. Rpf subfamily.</text>
</comment>
<sequence length="221" mass="22642">MPSPLAKRSVETLLSVLLVLLSVVGPAGPSAAAAGQAAASPGPDWERIAACESNGRWHINTGNGYHGGLQIDLATWRAYGGHRYAPRADLATRAEQIAVGKRIVRDRGLSAWPNCARTATSGSAGSSAGSASGSGDSSATAARQSPPAAPQPQQASATRGRTSTAGAAARTYVVQPGDCLSVIAERTHAPGGTKALYEANKDALDQGPDHIYPGQRLRLRA</sequence>
<name>A0ABZ1FK25_9ACTN</name>
<dbReference type="Gene3D" id="1.10.530.10">
    <property type="match status" value="1"/>
</dbReference>
<evidence type="ECO:0000256" key="2">
    <source>
        <dbReference type="ARBA" id="ARBA00022801"/>
    </source>
</evidence>
<dbReference type="Proteomes" id="UP001344251">
    <property type="component" value="Chromosome"/>
</dbReference>
<dbReference type="Gene3D" id="3.10.350.10">
    <property type="entry name" value="LysM domain"/>
    <property type="match status" value="1"/>
</dbReference>
<reference evidence="6 7" key="1">
    <citation type="submission" date="2022-10" db="EMBL/GenBank/DDBJ databases">
        <title>The complete genomes of actinobacterial strains from the NBC collection.</title>
        <authorList>
            <person name="Joergensen T.S."/>
            <person name="Alvarez Arevalo M."/>
            <person name="Sterndorff E.B."/>
            <person name="Faurdal D."/>
            <person name="Vuksanovic O."/>
            <person name="Mourched A.-S."/>
            <person name="Charusanti P."/>
            <person name="Shaw S."/>
            <person name="Blin K."/>
            <person name="Weber T."/>
        </authorList>
    </citation>
    <scope>NUCLEOTIDE SEQUENCE [LARGE SCALE GENOMIC DNA]</scope>
    <source>
        <strain evidence="6 7">NBC 01774</strain>
    </source>
</reference>
<feature type="chain" id="PRO_5045230682" evidence="4">
    <location>
        <begin position="33"/>
        <end position="221"/>
    </location>
</feature>
<keyword evidence="7" id="KW-1185">Reference proteome</keyword>
<feature type="signal peptide" evidence="4">
    <location>
        <begin position="1"/>
        <end position="32"/>
    </location>
</feature>
<dbReference type="InterPro" id="IPR018392">
    <property type="entry name" value="LysM"/>
</dbReference>
<dbReference type="PROSITE" id="PS51782">
    <property type="entry name" value="LYSM"/>
    <property type="match status" value="1"/>
</dbReference>
<accession>A0ABZ1FK25</accession>
<organism evidence="6 7">
    <name type="scientific">Streptomyces decoyicus</name>
    <dbReference type="NCBI Taxonomy" id="249567"/>
    <lineage>
        <taxon>Bacteria</taxon>
        <taxon>Bacillati</taxon>
        <taxon>Actinomycetota</taxon>
        <taxon>Actinomycetes</taxon>
        <taxon>Kitasatosporales</taxon>
        <taxon>Streptomycetaceae</taxon>
        <taxon>Streptomyces</taxon>
    </lineage>
</organism>
<evidence type="ECO:0000313" key="6">
    <source>
        <dbReference type="EMBL" id="WSB70285.1"/>
    </source>
</evidence>
<keyword evidence="4" id="KW-0732">Signal</keyword>
<proteinExistence type="inferred from homology"/>
<dbReference type="RefSeq" id="WP_326619835.1">
    <property type="nucleotide sequence ID" value="NZ_CP109106.1"/>
</dbReference>
<dbReference type="PANTHER" id="PTHR34700">
    <property type="entry name" value="POTASSIUM BINDING PROTEIN KBP"/>
    <property type="match status" value="1"/>
</dbReference>
<keyword evidence="2" id="KW-0378">Hydrolase</keyword>
<dbReference type="Pfam" id="PF01476">
    <property type="entry name" value="LysM"/>
    <property type="match status" value="1"/>
</dbReference>
<protein>
    <submittedName>
        <fullName evidence="6">Transglycosylase family protein</fullName>
    </submittedName>
</protein>
<evidence type="ECO:0000256" key="4">
    <source>
        <dbReference type="SAM" id="SignalP"/>
    </source>
</evidence>
<dbReference type="SUPFAM" id="SSF54106">
    <property type="entry name" value="LysM domain"/>
    <property type="match status" value="1"/>
</dbReference>
<dbReference type="InterPro" id="IPR052196">
    <property type="entry name" value="Bact_Kbp"/>
</dbReference>
<evidence type="ECO:0000256" key="3">
    <source>
        <dbReference type="SAM" id="MobiDB-lite"/>
    </source>
</evidence>
<feature type="region of interest" description="Disordered" evidence="3">
    <location>
        <begin position="118"/>
        <end position="164"/>
    </location>
</feature>
<evidence type="ECO:0000313" key="7">
    <source>
        <dbReference type="Proteomes" id="UP001344251"/>
    </source>
</evidence>
<evidence type="ECO:0000259" key="5">
    <source>
        <dbReference type="PROSITE" id="PS51782"/>
    </source>
</evidence>
<evidence type="ECO:0000256" key="1">
    <source>
        <dbReference type="ARBA" id="ARBA00010830"/>
    </source>
</evidence>
<dbReference type="InterPro" id="IPR036779">
    <property type="entry name" value="LysM_dom_sf"/>
</dbReference>
<gene>
    <name evidence="6" type="ORF">OG863_21265</name>
</gene>
<dbReference type="EMBL" id="CP109106">
    <property type="protein sequence ID" value="WSB70285.1"/>
    <property type="molecule type" value="Genomic_DNA"/>
</dbReference>
<dbReference type="CDD" id="cd00118">
    <property type="entry name" value="LysM"/>
    <property type="match status" value="1"/>
</dbReference>
<feature type="domain" description="LysM" evidence="5">
    <location>
        <begin position="170"/>
        <end position="219"/>
    </location>
</feature>
<dbReference type="Pfam" id="PF06737">
    <property type="entry name" value="Transglycosylas"/>
    <property type="match status" value="1"/>
</dbReference>
<dbReference type="CDD" id="cd13925">
    <property type="entry name" value="RPF"/>
    <property type="match status" value="1"/>
</dbReference>
<dbReference type="SMART" id="SM00257">
    <property type="entry name" value="LysM"/>
    <property type="match status" value="1"/>
</dbReference>
<dbReference type="InterPro" id="IPR010618">
    <property type="entry name" value="RPF"/>
</dbReference>
<dbReference type="SUPFAM" id="SSF53955">
    <property type="entry name" value="Lysozyme-like"/>
    <property type="match status" value="1"/>
</dbReference>